<proteinExistence type="predicted"/>
<feature type="transmembrane region" description="Helical" evidence="1">
    <location>
        <begin position="189"/>
        <end position="213"/>
    </location>
</feature>
<feature type="domain" description="DUF1206" evidence="2">
    <location>
        <begin position="198"/>
        <end position="263"/>
    </location>
</feature>
<dbReference type="Pfam" id="PF06724">
    <property type="entry name" value="DUF1206"/>
    <property type="match status" value="2"/>
</dbReference>
<sequence>MAIERRKSFIHYLPVYGCISTGLIYTAIGVIALLSFFKVRHGGADEGSMLALINDYVVGKIFIGIVLAGTLCYIIWRFYEAVTDPYEYGRNVSGIAKRTGICLSTIADVMIVNTAIRVLLGTTHIALDGQPREEQEKIASLLNESWGDELVITMGLLVIVTAIIQLVYGVTKGYKERIDIDHFSRGIQVVTHGLAWTGYIARGIILGIIGFFLTKAGFIANAKVVVNTDKAFDFIGDHIGHAYFILVALGTICYGIFMFILGVAYDTDKD</sequence>
<dbReference type="EMBL" id="JBHTKA010000007">
    <property type="protein sequence ID" value="MFD1001093.1"/>
    <property type="molecule type" value="Genomic_DNA"/>
</dbReference>
<feature type="transmembrane region" description="Helical" evidence="1">
    <location>
        <begin position="12"/>
        <end position="37"/>
    </location>
</feature>
<feature type="transmembrane region" description="Helical" evidence="1">
    <location>
        <begin position="242"/>
        <end position="265"/>
    </location>
</feature>
<feature type="domain" description="DUF1206" evidence="2">
    <location>
        <begin position="17"/>
        <end position="84"/>
    </location>
</feature>
<comment type="caution">
    <text evidence="3">The sequence shown here is derived from an EMBL/GenBank/DDBJ whole genome shotgun (WGS) entry which is preliminary data.</text>
</comment>
<keyword evidence="1" id="KW-0812">Transmembrane</keyword>
<keyword evidence="1" id="KW-1133">Transmembrane helix</keyword>
<keyword evidence="4" id="KW-1185">Reference proteome</keyword>
<dbReference type="Proteomes" id="UP001597112">
    <property type="component" value="Unassembled WGS sequence"/>
</dbReference>
<gene>
    <name evidence="3" type="ORF">ACFQ21_17330</name>
</gene>
<evidence type="ECO:0000313" key="3">
    <source>
        <dbReference type="EMBL" id="MFD1001093.1"/>
    </source>
</evidence>
<name>A0ABW3K524_9BACT</name>
<organism evidence="3 4">
    <name type="scientific">Ohtaekwangia kribbensis</name>
    <dbReference type="NCBI Taxonomy" id="688913"/>
    <lineage>
        <taxon>Bacteria</taxon>
        <taxon>Pseudomonadati</taxon>
        <taxon>Bacteroidota</taxon>
        <taxon>Cytophagia</taxon>
        <taxon>Cytophagales</taxon>
        <taxon>Fulvivirgaceae</taxon>
        <taxon>Ohtaekwangia</taxon>
    </lineage>
</organism>
<evidence type="ECO:0000259" key="2">
    <source>
        <dbReference type="Pfam" id="PF06724"/>
    </source>
</evidence>
<evidence type="ECO:0000313" key="4">
    <source>
        <dbReference type="Proteomes" id="UP001597112"/>
    </source>
</evidence>
<evidence type="ECO:0000256" key="1">
    <source>
        <dbReference type="SAM" id="Phobius"/>
    </source>
</evidence>
<reference evidence="4" key="1">
    <citation type="journal article" date="2019" name="Int. J. Syst. Evol. Microbiol.">
        <title>The Global Catalogue of Microorganisms (GCM) 10K type strain sequencing project: providing services to taxonomists for standard genome sequencing and annotation.</title>
        <authorList>
            <consortium name="The Broad Institute Genomics Platform"/>
            <consortium name="The Broad Institute Genome Sequencing Center for Infectious Disease"/>
            <person name="Wu L."/>
            <person name="Ma J."/>
        </authorList>
    </citation>
    <scope>NUCLEOTIDE SEQUENCE [LARGE SCALE GENOMIC DNA]</scope>
    <source>
        <strain evidence="4">CCUG 58938</strain>
    </source>
</reference>
<accession>A0ABW3K524</accession>
<protein>
    <submittedName>
        <fullName evidence="3">DUF1206 domain-containing protein</fullName>
    </submittedName>
</protein>
<feature type="transmembrane region" description="Helical" evidence="1">
    <location>
        <begin position="57"/>
        <end position="79"/>
    </location>
</feature>
<keyword evidence="1" id="KW-0472">Membrane</keyword>
<feature type="transmembrane region" description="Helical" evidence="1">
    <location>
        <begin position="150"/>
        <end position="168"/>
    </location>
</feature>
<dbReference type="RefSeq" id="WP_377582035.1">
    <property type="nucleotide sequence ID" value="NZ_JBHTKA010000007.1"/>
</dbReference>
<feature type="transmembrane region" description="Helical" evidence="1">
    <location>
        <begin position="100"/>
        <end position="120"/>
    </location>
</feature>
<dbReference type="InterPro" id="IPR009597">
    <property type="entry name" value="DUF1206"/>
</dbReference>